<evidence type="ECO:0000313" key="10">
    <source>
        <dbReference type="EMBL" id="KAJ5387755.1"/>
    </source>
</evidence>
<evidence type="ECO:0000256" key="5">
    <source>
        <dbReference type="ARBA" id="ARBA00022827"/>
    </source>
</evidence>
<dbReference type="GO" id="GO:0016020">
    <property type="term" value="C:membrane"/>
    <property type="evidence" value="ECO:0007669"/>
    <property type="project" value="UniProtKB-SubCell"/>
</dbReference>
<evidence type="ECO:0000313" key="11">
    <source>
        <dbReference type="Proteomes" id="UP001147747"/>
    </source>
</evidence>
<sequence length="461" mass="51587">MSSTHFKVIVVGGGPVGLTAAHALHHAGIDFVVLEARNSVVLDQGASLVLGPPSMRVMHQFGLSERLAKIGCELARNTSFTQDGNRFADSRTVPHLFKTNHGTAPVIFHRAQLVEALYDGLPSDAQSRYLLNKKIKSIEFSNAQDGVSVNCTDGSTYQGSIVVGADGVHSRTRTLMRDMAMSQDPQQVWRDSADPFPAQYRCMWSSFPRPESVEAGHATEVQSKDMSIMFLAGNERSWIFLYERFPRENSAKAAESTKAARVRYTEEDMQMFATQFSDFPVTETLKVRDVYATRLTQGMANLEEGILTRWSWRRIVLAGDACHKFTPNAGRGLNNGVQDVVALCNGLHEMLKSSQGILPNELTLCKVFDAYQKARVDPLRSDYDQSRHMSRMHAWENRLYYFLARYVMCRAWIVALMLKLTGNGAGAMRKALVLNYILADEPFQALIPWDHPLVIKETKAC</sequence>
<evidence type="ECO:0000256" key="4">
    <source>
        <dbReference type="ARBA" id="ARBA00022692"/>
    </source>
</evidence>
<accession>A0A9X0B4G7</accession>
<dbReference type="GO" id="GO:0071949">
    <property type="term" value="F:FAD binding"/>
    <property type="evidence" value="ECO:0007669"/>
    <property type="project" value="InterPro"/>
</dbReference>
<reference evidence="10" key="2">
    <citation type="journal article" date="2023" name="IMA Fungus">
        <title>Comparative genomic study of the Penicillium genus elucidates a diverse pangenome and 15 lateral gene transfer events.</title>
        <authorList>
            <person name="Petersen C."/>
            <person name="Sorensen T."/>
            <person name="Nielsen M.R."/>
            <person name="Sondergaard T.E."/>
            <person name="Sorensen J.L."/>
            <person name="Fitzpatrick D.A."/>
            <person name="Frisvad J.C."/>
            <person name="Nielsen K.L."/>
        </authorList>
    </citation>
    <scope>NUCLEOTIDE SEQUENCE</scope>
    <source>
        <strain evidence="10">IBT 29677</strain>
    </source>
</reference>
<keyword evidence="7" id="KW-0560">Oxidoreductase</keyword>
<name>A0A9X0B4G7_9EURO</name>
<dbReference type="GeneID" id="81373913"/>
<protein>
    <submittedName>
        <fullName evidence="10">FAD/NAD(P)-binding domain-containing protein</fullName>
    </submittedName>
</protein>
<dbReference type="RefSeq" id="XP_056485553.1">
    <property type="nucleotide sequence ID" value="XM_056634933.1"/>
</dbReference>
<keyword evidence="5" id="KW-0274">FAD</keyword>
<feature type="domain" description="FAD-binding" evidence="9">
    <location>
        <begin position="7"/>
        <end position="352"/>
    </location>
</feature>
<organism evidence="10 11">
    <name type="scientific">Penicillium cosmopolitanum</name>
    <dbReference type="NCBI Taxonomy" id="1131564"/>
    <lineage>
        <taxon>Eukaryota</taxon>
        <taxon>Fungi</taxon>
        <taxon>Dikarya</taxon>
        <taxon>Ascomycota</taxon>
        <taxon>Pezizomycotina</taxon>
        <taxon>Eurotiomycetes</taxon>
        <taxon>Eurotiomycetidae</taxon>
        <taxon>Eurotiales</taxon>
        <taxon>Aspergillaceae</taxon>
        <taxon>Penicillium</taxon>
    </lineage>
</organism>
<dbReference type="InterPro" id="IPR002938">
    <property type="entry name" value="FAD-bd"/>
</dbReference>
<evidence type="ECO:0000256" key="6">
    <source>
        <dbReference type="ARBA" id="ARBA00022989"/>
    </source>
</evidence>
<dbReference type="GO" id="GO:0004497">
    <property type="term" value="F:monooxygenase activity"/>
    <property type="evidence" value="ECO:0007669"/>
    <property type="project" value="InterPro"/>
</dbReference>
<dbReference type="Proteomes" id="UP001147747">
    <property type="component" value="Unassembled WGS sequence"/>
</dbReference>
<evidence type="ECO:0000259" key="9">
    <source>
        <dbReference type="Pfam" id="PF01494"/>
    </source>
</evidence>
<evidence type="ECO:0000256" key="8">
    <source>
        <dbReference type="ARBA" id="ARBA00023136"/>
    </source>
</evidence>
<reference evidence="10" key="1">
    <citation type="submission" date="2022-12" db="EMBL/GenBank/DDBJ databases">
        <authorList>
            <person name="Petersen C."/>
        </authorList>
    </citation>
    <scope>NUCLEOTIDE SEQUENCE</scope>
    <source>
        <strain evidence="10">IBT 29677</strain>
    </source>
</reference>
<dbReference type="InterPro" id="IPR036188">
    <property type="entry name" value="FAD/NAD-bd_sf"/>
</dbReference>
<keyword evidence="3" id="KW-0285">Flavoprotein</keyword>
<dbReference type="PANTHER" id="PTHR47356:SF2">
    <property type="entry name" value="FAD-BINDING DOMAIN-CONTAINING PROTEIN-RELATED"/>
    <property type="match status" value="1"/>
</dbReference>
<comment type="subcellular location">
    <subcellularLocation>
        <location evidence="1">Membrane</location>
    </subcellularLocation>
</comment>
<dbReference type="PANTHER" id="PTHR47356">
    <property type="entry name" value="FAD-DEPENDENT MONOOXYGENASE ASQG-RELATED"/>
    <property type="match status" value="1"/>
</dbReference>
<dbReference type="Pfam" id="PF01494">
    <property type="entry name" value="FAD_binding_3"/>
    <property type="match status" value="1"/>
</dbReference>
<keyword evidence="4" id="KW-0812">Transmembrane</keyword>
<dbReference type="OrthoDB" id="2431938at2759"/>
<evidence type="ECO:0000256" key="2">
    <source>
        <dbReference type="ARBA" id="ARBA00007992"/>
    </source>
</evidence>
<proteinExistence type="inferred from homology"/>
<evidence type="ECO:0000256" key="1">
    <source>
        <dbReference type="ARBA" id="ARBA00004370"/>
    </source>
</evidence>
<dbReference type="InterPro" id="IPR050562">
    <property type="entry name" value="FAD_mOase_fung"/>
</dbReference>
<comment type="caution">
    <text evidence="10">The sequence shown here is derived from an EMBL/GenBank/DDBJ whole genome shotgun (WGS) entry which is preliminary data.</text>
</comment>
<evidence type="ECO:0000256" key="7">
    <source>
        <dbReference type="ARBA" id="ARBA00023002"/>
    </source>
</evidence>
<dbReference type="SUPFAM" id="SSF51905">
    <property type="entry name" value="FAD/NAD(P)-binding domain"/>
    <property type="match status" value="1"/>
</dbReference>
<dbReference type="Gene3D" id="3.50.50.60">
    <property type="entry name" value="FAD/NAD(P)-binding domain"/>
    <property type="match status" value="1"/>
</dbReference>
<keyword evidence="6" id="KW-1133">Transmembrane helix</keyword>
<dbReference type="AlphaFoldDB" id="A0A9X0B4G7"/>
<comment type="similarity">
    <text evidence="2">Belongs to the paxM FAD-dependent monooxygenase family.</text>
</comment>
<dbReference type="PRINTS" id="PR00420">
    <property type="entry name" value="RNGMNOXGNASE"/>
</dbReference>
<dbReference type="EMBL" id="JAPZBU010000009">
    <property type="protein sequence ID" value="KAJ5387755.1"/>
    <property type="molecule type" value="Genomic_DNA"/>
</dbReference>
<keyword evidence="8" id="KW-0472">Membrane</keyword>
<evidence type="ECO:0000256" key="3">
    <source>
        <dbReference type="ARBA" id="ARBA00022630"/>
    </source>
</evidence>
<gene>
    <name evidence="10" type="ORF">N7509_010296</name>
</gene>
<keyword evidence="11" id="KW-1185">Reference proteome</keyword>